<dbReference type="RefSeq" id="WP_075172078.1">
    <property type="nucleotide sequence ID" value="NZ_CAXPFL010000023.1"/>
</dbReference>
<organism evidence="1 3">
    <name type="scientific">Neptunomonas phycophila</name>
    <dbReference type="NCBI Taxonomy" id="1572645"/>
    <lineage>
        <taxon>Bacteria</taxon>
        <taxon>Pseudomonadati</taxon>
        <taxon>Pseudomonadota</taxon>
        <taxon>Gammaproteobacteria</taxon>
        <taxon>Oceanospirillales</taxon>
        <taxon>Oceanospirillaceae</taxon>
        <taxon>Neptunomonas</taxon>
    </lineage>
</organism>
<dbReference type="Gene3D" id="3.30.450.30">
    <property type="entry name" value="Dynein light chain 2a, cytoplasmic"/>
    <property type="match status" value="1"/>
</dbReference>
<evidence type="ECO:0000313" key="4">
    <source>
        <dbReference type="Proteomes" id="UP001177341"/>
    </source>
</evidence>
<protein>
    <recommendedName>
        <fullName evidence="5">Roadblock/LC7 domain-containing protein</fullName>
    </recommendedName>
</protein>
<accession>A0AAW7XM10</accession>
<comment type="caution">
    <text evidence="1">The sequence shown here is derived from an EMBL/GenBank/DDBJ whole genome shotgun (WGS) entry which is preliminary data.</text>
</comment>
<dbReference type="AlphaFoldDB" id="A0AAW7XM10"/>
<dbReference type="SUPFAM" id="SSF103196">
    <property type="entry name" value="Roadblock/LC7 domain"/>
    <property type="match status" value="1"/>
</dbReference>
<evidence type="ECO:0000313" key="2">
    <source>
        <dbReference type="EMBL" id="MDP2523699.1"/>
    </source>
</evidence>
<evidence type="ECO:0000313" key="3">
    <source>
        <dbReference type="Proteomes" id="UP001169862"/>
    </source>
</evidence>
<evidence type="ECO:0000313" key="1">
    <source>
        <dbReference type="EMBL" id="MDO6454089.1"/>
    </source>
</evidence>
<evidence type="ECO:0008006" key="5">
    <source>
        <dbReference type="Google" id="ProtNLM"/>
    </source>
</evidence>
<dbReference type="GeneID" id="89456141"/>
<dbReference type="EMBL" id="JAUOPG010000006">
    <property type="protein sequence ID" value="MDO6454089.1"/>
    <property type="molecule type" value="Genomic_DNA"/>
</dbReference>
<dbReference type="Proteomes" id="UP001177341">
    <property type="component" value="Unassembled WGS sequence"/>
</dbReference>
<proteinExistence type="predicted"/>
<dbReference type="EMBL" id="JAUYVO010000010">
    <property type="protein sequence ID" value="MDP2523699.1"/>
    <property type="molecule type" value="Genomic_DNA"/>
</dbReference>
<sequence length="118" mass="12765">MSKINESLQELLTVDGAMCAALVDYNSGMMLGSAGQGVDLDVAAGGNTEVVRAKIKTIKMLGLTSTIEDILITLSDQIHLIRPLASDRELFVYYVLNQSGNLALARRKLKQVEGELKV</sequence>
<dbReference type="Proteomes" id="UP001169862">
    <property type="component" value="Unassembled WGS sequence"/>
</dbReference>
<reference evidence="1" key="1">
    <citation type="submission" date="2023-07" db="EMBL/GenBank/DDBJ databases">
        <title>Genome content predicts the carbon catabolic preferences of heterotrophic bacteria.</title>
        <authorList>
            <person name="Gralka M."/>
        </authorList>
    </citation>
    <scope>NUCLEOTIDE SEQUENCE</scope>
    <source>
        <strain evidence="2">5G01</strain>
        <strain evidence="1">I2M16</strain>
    </source>
</reference>
<gene>
    <name evidence="1" type="ORF">Q4490_10990</name>
    <name evidence="2" type="ORF">Q8W30_14070</name>
</gene>
<keyword evidence="4" id="KW-1185">Reference proteome</keyword>
<name>A0AAW7XM10_9GAMM</name>